<dbReference type="EMBL" id="PKSG01000268">
    <property type="protein sequence ID" value="POR37248.1"/>
    <property type="molecule type" value="Genomic_DNA"/>
</dbReference>
<dbReference type="Proteomes" id="UP000237481">
    <property type="component" value="Unassembled WGS sequence"/>
</dbReference>
<organism evidence="1 2">
    <name type="scientific">Tolypocladium paradoxum</name>
    <dbReference type="NCBI Taxonomy" id="94208"/>
    <lineage>
        <taxon>Eukaryota</taxon>
        <taxon>Fungi</taxon>
        <taxon>Dikarya</taxon>
        <taxon>Ascomycota</taxon>
        <taxon>Pezizomycotina</taxon>
        <taxon>Sordariomycetes</taxon>
        <taxon>Hypocreomycetidae</taxon>
        <taxon>Hypocreales</taxon>
        <taxon>Ophiocordycipitaceae</taxon>
        <taxon>Tolypocladium</taxon>
    </lineage>
</organism>
<comment type="caution">
    <text evidence="1">The sequence shown here is derived from an EMBL/GenBank/DDBJ whole genome shotgun (WGS) entry which is preliminary data.</text>
</comment>
<dbReference type="AlphaFoldDB" id="A0A2S4L4A2"/>
<dbReference type="Gene3D" id="1.20.1250.20">
    <property type="entry name" value="MFS general substrate transporter like domains"/>
    <property type="match status" value="1"/>
</dbReference>
<dbReference type="OrthoDB" id="2544694at2759"/>
<evidence type="ECO:0000313" key="2">
    <source>
        <dbReference type="Proteomes" id="UP000237481"/>
    </source>
</evidence>
<dbReference type="InterPro" id="IPR036259">
    <property type="entry name" value="MFS_trans_sf"/>
</dbReference>
<gene>
    <name evidence="1" type="ORF">TPAR_02570</name>
</gene>
<accession>A0A2S4L4A2</accession>
<keyword evidence="2" id="KW-1185">Reference proteome</keyword>
<protein>
    <submittedName>
        <fullName evidence="1">General substrate transporter</fullName>
    </submittedName>
</protein>
<evidence type="ECO:0000313" key="1">
    <source>
        <dbReference type="EMBL" id="POR37248.1"/>
    </source>
</evidence>
<sequence>MYIVTGISIFFFGYEQGLMGGVNTTRDYAERMGPGTRSEEQGLVVVDKPLRQGGIVAVHYLLGMLGGCLLDGWFGDRYRRVTTIGLSRVLNGIGTGILNTITPFGATGTASHTSRGQFVAAEFTLNIFSVLLLPTIFSKLHEKTLYISGAVNILSIRRRLGAVSRVKPTHLERDRPRVCHDSIWTWEAEKNFARLKEEHPQLVQAAESGHGLVGPEHGIS</sequence>
<proteinExistence type="predicted"/>
<name>A0A2S4L4A2_9HYPO</name>
<reference evidence="1 2" key="1">
    <citation type="submission" date="2018-01" db="EMBL/GenBank/DDBJ databases">
        <title>Harnessing the power of phylogenomics to disentangle the directionality and signatures of interkingdom host jumping in the parasitic fungal genus Tolypocladium.</title>
        <authorList>
            <person name="Quandt C.A."/>
            <person name="Patterson W."/>
            <person name="Spatafora J.W."/>
        </authorList>
    </citation>
    <scope>NUCLEOTIDE SEQUENCE [LARGE SCALE GENOMIC DNA]</scope>
    <source>
        <strain evidence="1 2">NRBC 100945</strain>
    </source>
</reference>
<dbReference type="SUPFAM" id="SSF103473">
    <property type="entry name" value="MFS general substrate transporter"/>
    <property type="match status" value="1"/>
</dbReference>